<dbReference type="InterPro" id="IPR039707">
    <property type="entry name" value="MPEG1"/>
</dbReference>
<sequence length="724" mass="80754">MIHRTEMIVVWIVLLRTLTGETKTFTFQDCNSNLSVLEVLPGGGWDNIRNKDMGIVMNMNYSRCRTTEDRQYLIPDEVYVIPQKQTNIDIHSELIEDWQSYKDAFSNDVNAEASYLKVLNGKFSEKLEETKIHNVYDKTSTTRVQVRNVIYSVKARPDFSFDITFKKQLLEIAQCLASNQTQRALYLAEMLVLRYGTHVLTSLDAGASLVQEDQVSESFLLDNAEQKSSVTASAAVSFFSTVNIGIKGSSQTEDEMTKKYRENTTDSKIESHGGVPFYPGITLAKWQEGISNNLVAVSKFGLPLPFFITPERLPEVPETMVKEIANTLDKAINLYYAVNTHPGCLDSKSPNFNFQANVDDGSCHSANTNFTFGGVYQTCSFYLPPYGKIDFANSLCQSYFTKNPLTGDFSCPPRYTPVLLNSVNYHIPERHTDCTKDCAFFIFGCDTNCETTVYYYKIYVSSYWCAALESVPQDSGLLFGGLYSKGAVNPVTQTHACPPYFYPLRLFEDLGVCVSSDYEMGGINAVPFGGFFSCKTGNPLAGHLNTQAPGIQQYFFYRDSPTSYAMKCPLGMSQHQAFLSDGCQVMYCIQAGELFAGRLPPIQLPPFRHAPLFNFTSPEVRTLHSEGNRTWVKEPGSLVWTLVSSKNARGLTKGRSRAPSQEGPTIAISVTVTVILVALIAGVGYSVKWWRSRGFRRAEEGTLVGSHPTYGSTAVFEELEDSDT</sequence>
<accession>W5NLW0</accession>
<dbReference type="GO" id="GO:0002250">
    <property type="term" value="P:adaptive immune response"/>
    <property type="evidence" value="ECO:0007669"/>
    <property type="project" value="UniProtKB-KW"/>
</dbReference>
<feature type="transmembrane region" description="Helical" evidence="1">
    <location>
        <begin position="666"/>
        <end position="687"/>
    </location>
</feature>
<evidence type="ECO:0000313" key="4">
    <source>
        <dbReference type="Ensembl" id="ENSLOCP00000021619.1"/>
    </source>
</evidence>
<name>W5NLW0_LEPOC</name>
<evidence type="ECO:0000259" key="3">
    <source>
        <dbReference type="PROSITE" id="PS51412"/>
    </source>
</evidence>
<feature type="domain" description="MACPF" evidence="3">
    <location>
        <begin position="13"/>
        <end position="339"/>
    </location>
</feature>
<keyword evidence="5" id="KW-1185">Reference proteome</keyword>
<evidence type="ECO:0000256" key="2">
    <source>
        <dbReference type="SAM" id="SignalP"/>
    </source>
</evidence>
<dbReference type="PANTHER" id="PTHR31463:SF5">
    <property type="entry name" value="MACROPHAGE-EXPRESSED GENE 1 PROTEIN"/>
    <property type="match status" value="1"/>
</dbReference>
<dbReference type="AlphaFoldDB" id="W5NLW0"/>
<proteinExistence type="predicted"/>
<dbReference type="HOGENOM" id="CLU_023578_1_0_1"/>
<keyword evidence="2" id="KW-0732">Signal</keyword>
<dbReference type="Pfam" id="PF01823">
    <property type="entry name" value="MACPF"/>
    <property type="match status" value="1"/>
</dbReference>
<dbReference type="Proteomes" id="UP000018468">
    <property type="component" value="Linkage group LG15"/>
</dbReference>
<dbReference type="EMBL" id="AHAT01023034">
    <property type="status" value="NOT_ANNOTATED_CDS"/>
    <property type="molecule type" value="Genomic_DNA"/>
</dbReference>
<dbReference type="eggNOG" id="ENOG502QRKR">
    <property type="taxonomic scope" value="Eukaryota"/>
</dbReference>
<dbReference type="Ensembl" id="ENSLOCT00000021656.1">
    <property type="protein sequence ID" value="ENSLOCP00000021619.1"/>
    <property type="gene ID" value="ENSLOCG00000017514.1"/>
</dbReference>
<keyword evidence="1" id="KW-0472">Membrane</keyword>
<keyword evidence="1" id="KW-1133">Transmembrane helix</keyword>
<feature type="signal peptide" evidence="2">
    <location>
        <begin position="1"/>
        <end position="24"/>
    </location>
</feature>
<dbReference type="GO" id="GO:0030670">
    <property type="term" value="C:phagocytic vesicle membrane"/>
    <property type="evidence" value="ECO:0007669"/>
    <property type="project" value="UniProtKB-SubCell"/>
</dbReference>
<dbReference type="Bgee" id="ENSLOCG00000017514">
    <property type="expression patterns" value="Expressed in pharyngeal gill and 11 other cell types or tissues"/>
</dbReference>
<keyword evidence="1" id="KW-0812">Transmembrane</keyword>
<protein>
    <submittedName>
        <fullName evidence="4">Macrophage-expressed gene 1 protein-like</fullName>
    </submittedName>
</protein>
<dbReference type="GeneTree" id="ENSGT00390000008048"/>
<evidence type="ECO:0000313" key="5">
    <source>
        <dbReference type="Proteomes" id="UP000018468"/>
    </source>
</evidence>
<dbReference type="SMART" id="SM00457">
    <property type="entry name" value="MACPF"/>
    <property type="match status" value="1"/>
</dbReference>
<reference evidence="4" key="3">
    <citation type="submission" date="2025-09" db="UniProtKB">
        <authorList>
            <consortium name="Ensembl"/>
        </authorList>
    </citation>
    <scope>IDENTIFICATION</scope>
</reference>
<feature type="chain" id="PRO_5004869959" evidence="2">
    <location>
        <begin position="25"/>
        <end position="724"/>
    </location>
</feature>
<dbReference type="CDD" id="cd22579">
    <property type="entry name" value="MPEG1_P2"/>
    <property type="match status" value="1"/>
</dbReference>
<dbReference type="PANTHER" id="PTHR31463">
    <property type="entry name" value="MACROPHAGE-EXPRESSED GENE 1 PROTEIN"/>
    <property type="match status" value="1"/>
</dbReference>
<reference evidence="4" key="2">
    <citation type="submission" date="2025-08" db="UniProtKB">
        <authorList>
            <consortium name="Ensembl"/>
        </authorList>
    </citation>
    <scope>IDENTIFICATION</scope>
</reference>
<evidence type="ECO:0000256" key="1">
    <source>
        <dbReference type="SAM" id="Phobius"/>
    </source>
</evidence>
<dbReference type="InParanoid" id="W5NLW0"/>
<dbReference type="InterPro" id="IPR020864">
    <property type="entry name" value="MACPF"/>
</dbReference>
<organism evidence="4 5">
    <name type="scientific">Lepisosteus oculatus</name>
    <name type="common">Spotted gar</name>
    <dbReference type="NCBI Taxonomy" id="7918"/>
    <lineage>
        <taxon>Eukaryota</taxon>
        <taxon>Metazoa</taxon>
        <taxon>Chordata</taxon>
        <taxon>Craniata</taxon>
        <taxon>Vertebrata</taxon>
        <taxon>Euteleostomi</taxon>
        <taxon>Actinopterygii</taxon>
        <taxon>Neopterygii</taxon>
        <taxon>Holostei</taxon>
        <taxon>Semionotiformes</taxon>
        <taxon>Lepisosteidae</taxon>
        <taxon>Lepisosteus</taxon>
    </lineage>
</organism>
<dbReference type="PROSITE" id="PS51412">
    <property type="entry name" value="MACPF_2"/>
    <property type="match status" value="1"/>
</dbReference>
<dbReference type="OMA" id="RVQARYH"/>
<dbReference type="GO" id="GO:0045087">
    <property type="term" value="P:innate immune response"/>
    <property type="evidence" value="ECO:0007669"/>
    <property type="project" value="UniProtKB-KW"/>
</dbReference>
<reference evidence="5" key="1">
    <citation type="submission" date="2011-12" db="EMBL/GenBank/DDBJ databases">
        <title>The Draft Genome of Lepisosteus oculatus.</title>
        <authorList>
            <consortium name="The Broad Institute Genome Assembly &amp; Analysis Group"/>
            <consortium name="Computational R&amp;D Group"/>
            <consortium name="and Sequencing Platform"/>
            <person name="Di Palma F."/>
            <person name="Alfoldi J."/>
            <person name="Johnson J."/>
            <person name="Berlin A."/>
            <person name="Gnerre S."/>
            <person name="Jaffe D."/>
            <person name="MacCallum I."/>
            <person name="Young S."/>
            <person name="Walker B.J."/>
            <person name="Lander E.S."/>
            <person name="Lindblad-Toh K."/>
        </authorList>
    </citation>
    <scope>NUCLEOTIDE SEQUENCE [LARGE SCALE GENOMIC DNA]</scope>
</reference>